<dbReference type="InParanoid" id="A0A5R8QIK1"/>
<dbReference type="Proteomes" id="UP000306912">
    <property type="component" value="Unassembled WGS sequence"/>
</dbReference>
<feature type="domain" description="Chromosomal replication initiator DnaA C-terminal" evidence="13">
    <location>
        <begin position="384"/>
        <end position="453"/>
    </location>
</feature>
<comment type="subcellular location">
    <subcellularLocation>
        <location evidence="8">Cytoplasm</location>
    </subcellularLocation>
</comment>
<comment type="function">
    <text evidence="8 10">Plays an essential role in the initiation and regulation of chromosomal replication. ATP-DnaA binds to the origin of replication (oriC) to initiate formation of the DNA replication initiation complex once per cell cycle. Binds the DnaA box (a 9 base pair repeat at the origin) and separates the double-stranded (ds)DNA. Forms a right-handed helical filament on oriC DNA; dsDNA binds to the exterior of the filament while single-stranded (ss)DNA is stabiized in the filament's interior. The ATP-DnaA-oriC complex binds and stabilizes one strand of the AT-rich DNA unwinding element (DUE), permitting loading of DNA polymerase. After initiation quickly degrades to an ADP-DnaA complex that is not apt for DNA replication. Binds acidic phospholipids.</text>
</comment>
<dbReference type="GO" id="GO:0005737">
    <property type="term" value="C:cytoplasm"/>
    <property type="evidence" value="ECO:0007669"/>
    <property type="project" value="UniProtKB-SubCell"/>
</dbReference>
<dbReference type="AlphaFoldDB" id="A0A5R8QIK1"/>
<evidence type="ECO:0000256" key="6">
    <source>
        <dbReference type="ARBA" id="ARBA00023121"/>
    </source>
</evidence>
<keyword evidence="15" id="KW-1185">Reference proteome</keyword>
<dbReference type="InterPro" id="IPR020591">
    <property type="entry name" value="Chromosome_initiator_DnaA-like"/>
</dbReference>
<evidence type="ECO:0000259" key="12">
    <source>
        <dbReference type="SMART" id="SM00382"/>
    </source>
</evidence>
<dbReference type="SMART" id="SM00382">
    <property type="entry name" value="AAA"/>
    <property type="match status" value="1"/>
</dbReference>
<keyword evidence="5 8" id="KW-0067">ATP-binding</keyword>
<dbReference type="GO" id="GO:0005886">
    <property type="term" value="C:plasma membrane"/>
    <property type="evidence" value="ECO:0007669"/>
    <property type="project" value="TreeGrafter"/>
</dbReference>
<dbReference type="InterPro" id="IPR018312">
    <property type="entry name" value="Chromosome_initiator_DnaA_CS"/>
</dbReference>
<dbReference type="Gene3D" id="3.30.300.180">
    <property type="match status" value="1"/>
</dbReference>
<dbReference type="SMART" id="SM00760">
    <property type="entry name" value="Bac_DnaA_C"/>
    <property type="match status" value="1"/>
</dbReference>
<comment type="caution">
    <text evidence="8">Lacks conserved residue(s) required for the propagation of feature annotation.</text>
</comment>
<dbReference type="InterPro" id="IPR001957">
    <property type="entry name" value="Chromosome_initiator_DnaA"/>
</dbReference>
<dbReference type="Gene3D" id="3.40.50.300">
    <property type="entry name" value="P-loop containing nucleotide triphosphate hydrolases"/>
    <property type="match status" value="1"/>
</dbReference>
<dbReference type="Pfam" id="PF00308">
    <property type="entry name" value="Bac_DnaA"/>
    <property type="match status" value="1"/>
</dbReference>
<dbReference type="SUPFAM" id="SSF48295">
    <property type="entry name" value="TrpR-like"/>
    <property type="match status" value="1"/>
</dbReference>
<keyword evidence="6 8" id="KW-0446">Lipid-binding</keyword>
<dbReference type="InterPro" id="IPR003593">
    <property type="entry name" value="AAA+_ATPase"/>
</dbReference>
<evidence type="ECO:0000313" key="15">
    <source>
        <dbReference type="Proteomes" id="UP000306912"/>
    </source>
</evidence>
<evidence type="ECO:0000256" key="5">
    <source>
        <dbReference type="ARBA" id="ARBA00022840"/>
    </source>
</evidence>
<dbReference type="PROSITE" id="PS01008">
    <property type="entry name" value="DNAA"/>
    <property type="match status" value="1"/>
</dbReference>
<feature type="region of interest" description="Domain I, interacts with DnaA modulators" evidence="8">
    <location>
        <begin position="1"/>
        <end position="92"/>
    </location>
</feature>
<comment type="caution">
    <text evidence="14">The sequence shown here is derived from an EMBL/GenBank/DDBJ whole genome shotgun (WGS) entry which is preliminary data.</text>
</comment>
<dbReference type="CDD" id="cd00009">
    <property type="entry name" value="AAA"/>
    <property type="match status" value="1"/>
</dbReference>
<organism evidence="14 15">
    <name type="scientific">Culicoidibacter larvae</name>
    <dbReference type="NCBI Taxonomy" id="2579976"/>
    <lineage>
        <taxon>Bacteria</taxon>
        <taxon>Bacillati</taxon>
        <taxon>Bacillota</taxon>
        <taxon>Culicoidibacteria</taxon>
        <taxon>Culicoidibacterales</taxon>
        <taxon>Culicoidibacteraceae</taxon>
        <taxon>Culicoidibacter</taxon>
    </lineage>
</organism>
<reference evidence="14 15" key="1">
    <citation type="submission" date="2019-05" db="EMBL/GenBank/DDBJ databases">
        <title>Culicoidintestinum kansasii gen. nov., sp. nov. from the gastrointestinal tract of the biting midge, Culicoides sonorensis.</title>
        <authorList>
            <person name="Neupane S."/>
            <person name="Ghosh A."/>
            <person name="Gunther S."/>
            <person name="Martin K."/>
            <person name="Zurek L."/>
        </authorList>
    </citation>
    <scope>NUCLEOTIDE SEQUENCE [LARGE SCALE GENOMIC DNA]</scope>
    <source>
        <strain evidence="14 15">CS-1</strain>
    </source>
</reference>
<evidence type="ECO:0000256" key="7">
    <source>
        <dbReference type="ARBA" id="ARBA00023125"/>
    </source>
</evidence>
<dbReference type="GO" id="GO:0006270">
    <property type="term" value="P:DNA replication initiation"/>
    <property type="evidence" value="ECO:0007669"/>
    <property type="project" value="UniProtKB-UniRule"/>
</dbReference>
<dbReference type="PANTHER" id="PTHR30050:SF2">
    <property type="entry name" value="CHROMOSOMAL REPLICATION INITIATOR PROTEIN DNAA"/>
    <property type="match status" value="1"/>
</dbReference>
<dbReference type="Gene3D" id="1.10.8.60">
    <property type="match status" value="1"/>
</dbReference>
<evidence type="ECO:0000256" key="10">
    <source>
        <dbReference type="RuleBase" id="RU000577"/>
    </source>
</evidence>
<dbReference type="InterPro" id="IPR013317">
    <property type="entry name" value="DnaA_dom"/>
</dbReference>
<dbReference type="GO" id="GO:0005524">
    <property type="term" value="F:ATP binding"/>
    <property type="evidence" value="ECO:0007669"/>
    <property type="project" value="UniProtKB-UniRule"/>
</dbReference>
<evidence type="ECO:0000256" key="11">
    <source>
        <dbReference type="RuleBase" id="RU004227"/>
    </source>
</evidence>
<feature type="region of interest" description="Domain IV, binds dsDNA" evidence="8">
    <location>
        <begin position="356"/>
        <end position="474"/>
    </location>
</feature>
<protein>
    <recommendedName>
        <fullName evidence="8 9">Chromosomal replication initiator protein DnaA</fullName>
    </recommendedName>
</protein>
<dbReference type="Gene3D" id="1.10.1750.10">
    <property type="match status" value="1"/>
</dbReference>
<evidence type="ECO:0000256" key="8">
    <source>
        <dbReference type="HAMAP-Rule" id="MF_00377"/>
    </source>
</evidence>
<dbReference type="Pfam" id="PF11638">
    <property type="entry name" value="DnaA_N"/>
    <property type="match status" value="1"/>
</dbReference>
<dbReference type="PRINTS" id="PR00051">
    <property type="entry name" value="DNAA"/>
</dbReference>
<keyword evidence="3 8" id="KW-0235">DNA replication</keyword>
<dbReference type="EMBL" id="VBWP01000001">
    <property type="protein sequence ID" value="TLG77510.1"/>
    <property type="molecule type" value="Genomic_DNA"/>
</dbReference>
<dbReference type="GO" id="GO:0008289">
    <property type="term" value="F:lipid binding"/>
    <property type="evidence" value="ECO:0007669"/>
    <property type="project" value="UniProtKB-KW"/>
</dbReference>
<keyword evidence="2 8" id="KW-0963">Cytoplasm</keyword>
<dbReference type="InterPro" id="IPR038454">
    <property type="entry name" value="DnaA_N_sf"/>
</dbReference>
<dbReference type="GO" id="GO:0006275">
    <property type="term" value="P:regulation of DNA replication"/>
    <property type="evidence" value="ECO:0007669"/>
    <property type="project" value="UniProtKB-UniRule"/>
</dbReference>
<feature type="binding site" evidence="8">
    <location>
        <position position="184"/>
    </location>
    <ligand>
        <name>ATP</name>
        <dbReference type="ChEBI" id="CHEBI:30616"/>
    </ligand>
</feature>
<dbReference type="Pfam" id="PF08299">
    <property type="entry name" value="Bac_DnaA_C"/>
    <property type="match status" value="1"/>
</dbReference>
<dbReference type="PANTHER" id="PTHR30050">
    <property type="entry name" value="CHROMOSOMAL REPLICATION INITIATOR PROTEIN DNAA"/>
    <property type="match status" value="1"/>
</dbReference>
<dbReference type="FunFam" id="3.40.50.300:FF:000668">
    <property type="entry name" value="Chromosomal replication initiator protein DnaA"/>
    <property type="match status" value="1"/>
</dbReference>
<dbReference type="InterPro" id="IPR027417">
    <property type="entry name" value="P-loop_NTPase"/>
</dbReference>
<evidence type="ECO:0000256" key="4">
    <source>
        <dbReference type="ARBA" id="ARBA00022741"/>
    </source>
</evidence>
<name>A0A5R8QIK1_9FIRM</name>
<feature type="domain" description="AAA+ ATPase" evidence="12">
    <location>
        <begin position="169"/>
        <end position="322"/>
    </location>
</feature>
<dbReference type="OrthoDB" id="9807019at2"/>
<evidence type="ECO:0000313" key="14">
    <source>
        <dbReference type="EMBL" id="TLG77510.1"/>
    </source>
</evidence>
<feature type="binding site" evidence="8">
    <location>
        <position position="182"/>
    </location>
    <ligand>
        <name>ATP</name>
        <dbReference type="ChEBI" id="CHEBI:30616"/>
    </ligand>
</feature>
<dbReference type="HAMAP" id="MF_00377">
    <property type="entry name" value="DnaA_bact"/>
    <property type="match status" value="1"/>
</dbReference>
<evidence type="ECO:0000256" key="9">
    <source>
        <dbReference type="NCBIfam" id="TIGR00362"/>
    </source>
</evidence>
<gene>
    <name evidence="8 14" type="primary">dnaA</name>
    <name evidence="14" type="ORF">FEZ08_00735</name>
</gene>
<proteinExistence type="inferred from homology"/>
<dbReference type="NCBIfam" id="TIGR00362">
    <property type="entry name" value="DnaA"/>
    <property type="match status" value="1"/>
</dbReference>
<comment type="domain">
    <text evidence="8">Domain I is involved in oligomerization and binding regulators, domain II is flexibile and of varying length in different bacteria, domain III forms the AAA+ region, while domain IV binds dsDNA.</text>
</comment>
<evidence type="ECO:0000256" key="3">
    <source>
        <dbReference type="ARBA" id="ARBA00022705"/>
    </source>
</evidence>
<evidence type="ECO:0000256" key="1">
    <source>
        <dbReference type="ARBA" id="ARBA00006583"/>
    </source>
</evidence>
<feature type="binding site" evidence="8">
    <location>
        <position position="180"/>
    </location>
    <ligand>
        <name>ATP</name>
        <dbReference type="ChEBI" id="CHEBI:30616"/>
    </ligand>
</feature>
<dbReference type="InterPro" id="IPR013159">
    <property type="entry name" value="DnaA_C"/>
</dbReference>
<dbReference type="InterPro" id="IPR010921">
    <property type="entry name" value="Trp_repressor/repl_initiator"/>
</dbReference>
<comment type="similarity">
    <text evidence="1 8 11">Belongs to the DnaA family.</text>
</comment>
<evidence type="ECO:0000256" key="2">
    <source>
        <dbReference type="ARBA" id="ARBA00022490"/>
    </source>
</evidence>
<evidence type="ECO:0000259" key="13">
    <source>
        <dbReference type="SMART" id="SM00760"/>
    </source>
</evidence>
<dbReference type="CDD" id="cd06571">
    <property type="entry name" value="Bac_DnaA_C"/>
    <property type="match status" value="1"/>
</dbReference>
<keyword evidence="7 8" id="KW-0238">DNA-binding</keyword>
<dbReference type="SUPFAM" id="SSF52540">
    <property type="entry name" value="P-loop containing nucleoside triphosphate hydrolases"/>
    <property type="match status" value="1"/>
</dbReference>
<comment type="subunit">
    <text evidence="8">Oligomerizes as a right-handed, spiral filament on DNA at oriC.</text>
</comment>
<accession>A0A5R8QIK1</accession>
<dbReference type="FunCoup" id="A0A5R8QIK1">
    <property type="interactions" value="315"/>
</dbReference>
<feature type="binding site" evidence="8">
    <location>
        <position position="183"/>
    </location>
    <ligand>
        <name>ATP</name>
        <dbReference type="ChEBI" id="CHEBI:30616"/>
    </ligand>
</feature>
<sequence>MIDYAKKTWNMAIEYLLSNQKITQTSYENWLKEVTPLSMDSQTIIIATRDEFVLQWLSDKYTNIIENAIEEVIGEKLNVQFVLENTEPQIEEPSFVTNQNHIQNDFSEVDNINTAYSQTPQQQFTSQVAPNYELSNLNEFYTFDNFIVGDGNQFSYNISLSVAQNPGKKYNPLFLYGGSGLGKTHLMQAIGHYILQQNPNTKITYVTCETFLNDFINNIIREKNNNEFRRKYRDVDVLLVDDIQFLAGKEKIQEEFFHTFNHLYSLNKQIVITSDAPPTELSKLTERLISRFSWGIITDMQPLDIETRIAILNKKVEMLNSDEYFPSDVIEYVASQFELNVRELEGGLNRVLAYASIYGARDINLDLAVEALKGFSKKSSEKMSILRIQKIVAKYFQISVEDLQSKTRKQPLTTYRQIAIYLCKELTDNSLQKIGQNFGKRDHTTIMHAVDKIEELRKKDKEIDALIHELKNQL</sequence>
<dbReference type="InterPro" id="IPR024633">
    <property type="entry name" value="DnaA_N_dom"/>
</dbReference>
<dbReference type="GO" id="GO:0003688">
    <property type="term" value="F:DNA replication origin binding"/>
    <property type="evidence" value="ECO:0007669"/>
    <property type="project" value="UniProtKB-UniRule"/>
</dbReference>
<keyword evidence="4 8" id="KW-0547">Nucleotide-binding</keyword>